<dbReference type="InterPro" id="IPR051793">
    <property type="entry name" value="NADH:flavin_oxidoreductase"/>
</dbReference>
<dbReference type="GO" id="GO:0051536">
    <property type="term" value="F:iron-sulfur cluster binding"/>
    <property type="evidence" value="ECO:0007669"/>
    <property type="project" value="UniProtKB-KW"/>
</dbReference>
<keyword evidence="13" id="KW-1185">Reference proteome</keyword>
<accession>A0A1M7Y5D8</accession>
<keyword evidence="4" id="KW-0285">Flavoprotein</keyword>
<feature type="domain" description="FAD/NAD(P)-binding" evidence="11">
    <location>
        <begin position="378"/>
        <end position="640"/>
    </location>
</feature>
<dbReference type="RefSeq" id="WP_073613230.1">
    <property type="nucleotide sequence ID" value="NZ_FRFE01000007.1"/>
</dbReference>
<dbReference type="InterPro" id="IPR013785">
    <property type="entry name" value="Aldolase_TIM"/>
</dbReference>
<dbReference type="PANTHER" id="PTHR42917">
    <property type="entry name" value="2,4-DIENOYL-COA REDUCTASE"/>
    <property type="match status" value="1"/>
</dbReference>
<dbReference type="Gene3D" id="3.50.50.60">
    <property type="entry name" value="FAD/NAD(P)-binding domain"/>
    <property type="match status" value="1"/>
</dbReference>
<dbReference type="Pfam" id="PF07992">
    <property type="entry name" value="Pyr_redox_2"/>
    <property type="match status" value="1"/>
</dbReference>
<dbReference type="STRING" id="1121416.SAMN02745220_01928"/>
<comment type="similarity">
    <text evidence="3">In the N-terminal section; belongs to the NADH:flavin oxidoreductase/NADH oxidase family.</text>
</comment>
<evidence type="ECO:0000313" key="12">
    <source>
        <dbReference type="EMBL" id="SHO47591.1"/>
    </source>
</evidence>
<dbReference type="OrthoDB" id="9784632at2"/>
<dbReference type="CDD" id="cd02803">
    <property type="entry name" value="OYE_like_FMN_family"/>
    <property type="match status" value="1"/>
</dbReference>
<dbReference type="InterPro" id="IPR001155">
    <property type="entry name" value="OxRdtase_FMN_N"/>
</dbReference>
<dbReference type="Proteomes" id="UP000184603">
    <property type="component" value="Unassembled WGS sequence"/>
</dbReference>
<keyword evidence="9" id="KW-0411">Iron-sulfur</keyword>
<evidence type="ECO:0000256" key="1">
    <source>
        <dbReference type="ARBA" id="ARBA00001917"/>
    </source>
</evidence>
<dbReference type="SUPFAM" id="SSF51905">
    <property type="entry name" value="FAD/NAD(P)-binding domain"/>
    <property type="match status" value="1"/>
</dbReference>
<keyword evidence="5" id="KW-0288">FMN</keyword>
<dbReference type="PANTHER" id="PTHR42917:SF2">
    <property type="entry name" value="2,4-DIENOYL-COA REDUCTASE [(2E)-ENOYL-COA-PRODUCING]"/>
    <property type="match status" value="1"/>
</dbReference>
<dbReference type="GO" id="GO:0016491">
    <property type="term" value="F:oxidoreductase activity"/>
    <property type="evidence" value="ECO:0007669"/>
    <property type="project" value="UniProtKB-KW"/>
</dbReference>
<sequence>MRDPLFQPWQIGQLTIKNRIFMPAMHLNMCKNFVVSDQLVEFYRARAAGGAGLISVGYATVDEFSGTPLNIGAHDDGFIPGLSTLATAMHEEGALCAVQLNHAGRYNASFFLGGQQPVAPSPVPSRLTRETPRELTAEEIETTITRFADAAGRVREAGFDVVEILAGTGYLISAFLSPFTNQREDEYGGSLENRMRFGIEVMRAVKKRIGHDFPLMVRINGNDFMPGGIGADDLKTFAVALTEAGVDALCINVGWHEAQVPQIVTKVPRGVFAYMAREIRERVNVPVIASHRINDPAAARHLLALGYCDAVAVGRALITDPEFPNKAARGADDSIIHCVACGQGCFDHIFKMKPIECVCNPRASHEKKRVAVQVDVPKKVMVVGGGIAGMAAALAAAERGHSVQLFEKSMRLGGQLHLAGSPPGRGEFLVFANDMTRLIGESDVVVTMNSVVDKAMLEKEQPDELILATGGTPIAPVIPGVDLPHVVQAWDILSGRRQAGRRVVVIGGGAVGVETALMLAEEGTLTGEELKFLLVNQVEDPEKLYRLATTSAREVVMVEMIDALGANFGKSTRWSMLQDVGRYGITPVMNARVMSITETGVRMMVGNENTEIQADTVVLAVGTRSENSLKSVADQLGISCTVVGDAREPGTVFEANHQGFLAGNGC</sequence>
<dbReference type="PRINTS" id="PR00368">
    <property type="entry name" value="FADPNR"/>
</dbReference>
<reference evidence="12 13" key="1">
    <citation type="submission" date="2016-12" db="EMBL/GenBank/DDBJ databases">
        <authorList>
            <person name="Song W.-J."/>
            <person name="Kurnit D.M."/>
        </authorList>
    </citation>
    <scope>NUCLEOTIDE SEQUENCE [LARGE SCALE GENOMIC DNA]</scope>
    <source>
        <strain evidence="12 13">DSM 18488</strain>
    </source>
</reference>
<dbReference type="EMBL" id="FRFE01000007">
    <property type="protein sequence ID" value="SHO47591.1"/>
    <property type="molecule type" value="Genomic_DNA"/>
</dbReference>
<evidence type="ECO:0000256" key="9">
    <source>
        <dbReference type="ARBA" id="ARBA00023014"/>
    </source>
</evidence>
<evidence type="ECO:0000256" key="2">
    <source>
        <dbReference type="ARBA" id="ARBA00001966"/>
    </source>
</evidence>
<name>A0A1M7Y5D8_9BACT</name>
<dbReference type="SUPFAM" id="SSF51395">
    <property type="entry name" value="FMN-linked oxidoreductases"/>
    <property type="match status" value="1"/>
</dbReference>
<evidence type="ECO:0000256" key="8">
    <source>
        <dbReference type="ARBA" id="ARBA00023004"/>
    </source>
</evidence>
<evidence type="ECO:0000259" key="10">
    <source>
        <dbReference type="Pfam" id="PF00724"/>
    </source>
</evidence>
<proteinExistence type="inferred from homology"/>
<dbReference type="GO" id="GO:0010181">
    <property type="term" value="F:FMN binding"/>
    <property type="evidence" value="ECO:0007669"/>
    <property type="project" value="InterPro"/>
</dbReference>
<evidence type="ECO:0000256" key="6">
    <source>
        <dbReference type="ARBA" id="ARBA00022723"/>
    </source>
</evidence>
<dbReference type="InterPro" id="IPR023753">
    <property type="entry name" value="FAD/NAD-binding_dom"/>
</dbReference>
<keyword evidence="8" id="KW-0408">Iron</keyword>
<dbReference type="GO" id="GO:0046872">
    <property type="term" value="F:metal ion binding"/>
    <property type="evidence" value="ECO:0007669"/>
    <property type="project" value="UniProtKB-KW"/>
</dbReference>
<evidence type="ECO:0000259" key="11">
    <source>
        <dbReference type="Pfam" id="PF07992"/>
    </source>
</evidence>
<dbReference type="InterPro" id="IPR036188">
    <property type="entry name" value="FAD/NAD-bd_sf"/>
</dbReference>
<keyword evidence="7" id="KW-0560">Oxidoreductase</keyword>
<dbReference type="PRINTS" id="PR00469">
    <property type="entry name" value="PNDRDTASEII"/>
</dbReference>
<dbReference type="Pfam" id="PF00724">
    <property type="entry name" value="Oxidored_FMN"/>
    <property type="match status" value="1"/>
</dbReference>
<gene>
    <name evidence="12" type="ORF">SAMN02745220_01928</name>
</gene>
<dbReference type="Gene3D" id="3.20.20.70">
    <property type="entry name" value="Aldolase class I"/>
    <property type="match status" value="1"/>
</dbReference>
<comment type="cofactor">
    <cofactor evidence="1">
        <name>FMN</name>
        <dbReference type="ChEBI" id="CHEBI:58210"/>
    </cofactor>
</comment>
<evidence type="ECO:0000313" key="13">
    <source>
        <dbReference type="Proteomes" id="UP000184603"/>
    </source>
</evidence>
<dbReference type="Gene3D" id="3.40.50.720">
    <property type="entry name" value="NAD(P)-binding Rossmann-like Domain"/>
    <property type="match status" value="1"/>
</dbReference>
<evidence type="ECO:0000256" key="5">
    <source>
        <dbReference type="ARBA" id="ARBA00022643"/>
    </source>
</evidence>
<comment type="cofactor">
    <cofactor evidence="2">
        <name>[4Fe-4S] cluster</name>
        <dbReference type="ChEBI" id="CHEBI:49883"/>
    </cofactor>
</comment>
<evidence type="ECO:0000256" key="4">
    <source>
        <dbReference type="ARBA" id="ARBA00022630"/>
    </source>
</evidence>
<feature type="domain" description="NADH:flavin oxidoreductase/NADH oxidase N-terminal" evidence="10">
    <location>
        <begin position="5"/>
        <end position="332"/>
    </location>
</feature>
<evidence type="ECO:0000256" key="7">
    <source>
        <dbReference type="ARBA" id="ARBA00023002"/>
    </source>
</evidence>
<organism evidence="12 13">
    <name type="scientific">Desulfopila aestuarii DSM 18488</name>
    <dbReference type="NCBI Taxonomy" id="1121416"/>
    <lineage>
        <taxon>Bacteria</taxon>
        <taxon>Pseudomonadati</taxon>
        <taxon>Thermodesulfobacteriota</taxon>
        <taxon>Desulfobulbia</taxon>
        <taxon>Desulfobulbales</taxon>
        <taxon>Desulfocapsaceae</taxon>
        <taxon>Desulfopila</taxon>
    </lineage>
</organism>
<dbReference type="AlphaFoldDB" id="A0A1M7Y5D8"/>
<protein>
    <submittedName>
        <fullName evidence="12">2,4-dienoyl-CoA reductase (NADPH2)</fullName>
    </submittedName>
</protein>
<keyword evidence="6" id="KW-0479">Metal-binding</keyword>
<evidence type="ECO:0000256" key="3">
    <source>
        <dbReference type="ARBA" id="ARBA00011048"/>
    </source>
</evidence>